<evidence type="ECO:0000313" key="2">
    <source>
        <dbReference type="EMBL" id="PSR76262.1"/>
    </source>
</evidence>
<organism evidence="2 3">
    <name type="scientific">Coniella lustricola</name>
    <dbReference type="NCBI Taxonomy" id="2025994"/>
    <lineage>
        <taxon>Eukaryota</taxon>
        <taxon>Fungi</taxon>
        <taxon>Dikarya</taxon>
        <taxon>Ascomycota</taxon>
        <taxon>Pezizomycotina</taxon>
        <taxon>Sordariomycetes</taxon>
        <taxon>Sordariomycetidae</taxon>
        <taxon>Diaporthales</taxon>
        <taxon>Schizoparmaceae</taxon>
        <taxon>Coniella</taxon>
    </lineage>
</organism>
<accession>A0A2T2ZTM0</accession>
<sequence>MASGTSSKRAVLKVSVLVGVDVDKDKDNGAGCCDCACERDRGCCDGGGRGRGSGLCSLGGRMGCTWMVLVSTSSLPATGVAAVSMARPVLTTSSSTSSMSSMSSCMCTSSASLAEGESGTMMPASWMRNGGESGGREILRGDSSCTRTSRAGCCAVARFPACSAAACAPTTSCPPCCDWGPVACVLRAWVVVSSSAPPPPLLATAALLALRTSIIFMKLLAVLCPRRGPCTLSSIGRTWRAWTQSMGTWASPALVRCILSPARLGIVRWRGLRSSKKRKRNERSTTRGPPCSKPGAHDARPVMLSASDASPSSWLPPTCAFFGVFAGRGGLLPRALLAWPARVVVVVVAVVAVC</sequence>
<dbReference type="Proteomes" id="UP000241462">
    <property type="component" value="Unassembled WGS sequence"/>
</dbReference>
<protein>
    <submittedName>
        <fullName evidence="2">Uncharacterized protein</fullName>
    </submittedName>
</protein>
<feature type="region of interest" description="Disordered" evidence="1">
    <location>
        <begin position="274"/>
        <end position="297"/>
    </location>
</feature>
<keyword evidence="3" id="KW-1185">Reference proteome</keyword>
<proteinExistence type="predicted"/>
<evidence type="ECO:0000313" key="3">
    <source>
        <dbReference type="Proteomes" id="UP000241462"/>
    </source>
</evidence>
<dbReference type="EMBL" id="KZ678716">
    <property type="protein sequence ID" value="PSR76262.1"/>
    <property type="molecule type" value="Genomic_DNA"/>
</dbReference>
<evidence type="ECO:0000256" key="1">
    <source>
        <dbReference type="SAM" id="MobiDB-lite"/>
    </source>
</evidence>
<dbReference type="InParanoid" id="A0A2T2ZTM0"/>
<name>A0A2T2ZTM0_9PEZI</name>
<reference evidence="2 3" key="1">
    <citation type="journal article" date="2018" name="Mycol. Prog.">
        <title>Coniella lustricola, a new species from submerged detritus.</title>
        <authorList>
            <person name="Raudabaugh D.B."/>
            <person name="Iturriaga T."/>
            <person name="Carver A."/>
            <person name="Mondo S."/>
            <person name="Pangilinan J."/>
            <person name="Lipzen A."/>
            <person name="He G."/>
            <person name="Amirebrahimi M."/>
            <person name="Grigoriev I.V."/>
            <person name="Miller A.N."/>
        </authorList>
    </citation>
    <scope>NUCLEOTIDE SEQUENCE [LARGE SCALE GENOMIC DNA]</scope>
    <source>
        <strain evidence="2 3">B22-T-1</strain>
    </source>
</reference>
<gene>
    <name evidence="2" type="ORF">BD289DRAFT_446812</name>
</gene>
<dbReference type="AlphaFoldDB" id="A0A2T2ZTM0"/>